<organism evidence="2 3">
    <name type="scientific">Asticcacaulis machinosus</name>
    <dbReference type="NCBI Taxonomy" id="2984211"/>
    <lineage>
        <taxon>Bacteria</taxon>
        <taxon>Pseudomonadati</taxon>
        <taxon>Pseudomonadota</taxon>
        <taxon>Alphaproteobacteria</taxon>
        <taxon>Caulobacterales</taxon>
        <taxon>Caulobacteraceae</taxon>
        <taxon>Asticcacaulis</taxon>
    </lineage>
</organism>
<reference evidence="2 3" key="1">
    <citation type="submission" date="2023-01" db="EMBL/GenBank/DDBJ databases">
        <title>Novel species of the genus Asticcacaulis isolated from rivers.</title>
        <authorList>
            <person name="Lu H."/>
        </authorList>
    </citation>
    <scope>NUCLEOTIDE SEQUENCE [LARGE SCALE GENOMIC DNA]</scope>
    <source>
        <strain evidence="2 3">LKC15W</strain>
    </source>
</reference>
<keyword evidence="3" id="KW-1185">Reference proteome</keyword>
<feature type="region of interest" description="Disordered" evidence="1">
    <location>
        <begin position="53"/>
        <end position="73"/>
    </location>
</feature>
<proteinExistence type="predicted"/>
<dbReference type="Proteomes" id="UP001218579">
    <property type="component" value="Unassembled WGS sequence"/>
</dbReference>
<name>A0ABT5HHG0_9CAUL</name>
<evidence type="ECO:0000256" key="1">
    <source>
        <dbReference type="SAM" id="MobiDB-lite"/>
    </source>
</evidence>
<dbReference type="EMBL" id="JAQQKV010000001">
    <property type="protein sequence ID" value="MDC7675551.1"/>
    <property type="molecule type" value="Genomic_DNA"/>
</dbReference>
<dbReference type="RefSeq" id="WP_272743870.1">
    <property type="nucleotide sequence ID" value="NZ_JAQQKV010000001.1"/>
</dbReference>
<sequence length="215" mass="24091">MDDTTSDTASSHPRLYYAFGREQHAFAKTFAKCMNNLHQEIASEVIGQDNLQNYQHGGSSFHPASPNLPRSELKESSAIMETKFEDIIGQNLALLPQALQHLHDAMTRNFYEMLFSGVTASCDRVGNTVSALDYANNAEAMLDALRKVEFSVDRNGKVTLPEILVGPGSAEPMRRDLDNQPQSFRDEWDAVIKEKSGSALAREVERRQRFKGLQQ</sequence>
<protein>
    <submittedName>
        <fullName evidence="2">Uncharacterized protein</fullName>
    </submittedName>
</protein>
<comment type="caution">
    <text evidence="2">The sequence shown here is derived from an EMBL/GenBank/DDBJ whole genome shotgun (WGS) entry which is preliminary data.</text>
</comment>
<gene>
    <name evidence="2" type="ORF">PQU98_05390</name>
</gene>
<evidence type="ECO:0000313" key="2">
    <source>
        <dbReference type="EMBL" id="MDC7675551.1"/>
    </source>
</evidence>
<evidence type="ECO:0000313" key="3">
    <source>
        <dbReference type="Proteomes" id="UP001218579"/>
    </source>
</evidence>
<accession>A0ABT5HHG0</accession>